<dbReference type="GO" id="GO:0000932">
    <property type="term" value="C:P-body"/>
    <property type="evidence" value="ECO:0007669"/>
    <property type="project" value="TreeGrafter"/>
</dbReference>
<dbReference type="PANTHER" id="PTHR12272:SF11">
    <property type="entry name" value="PAN2-PAN3 DEADENYLATION COMPLEX SUBUNIT PAN3"/>
    <property type="match status" value="1"/>
</dbReference>
<evidence type="ECO:0000259" key="8">
    <source>
        <dbReference type="Pfam" id="PF18101"/>
    </source>
</evidence>
<dbReference type="InterPro" id="IPR041332">
    <property type="entry name" value="Pan3_CK"/>
</dbReference>
<evidence type="ECO:0000313" key="9">
    <source>
        <dbReference type="EMBL" id="EGD77758.1"/>
    </source>
</evidence>
<keyword evidence="3" id="KW-0507">mRNA processing</keyword>
<evidence type="ECO:0000256" key="3">
    <source>
        <dbReference type="ARBA" id="ARBA00022664"/>
    </source>
</evidence>
<comment type="subcellular location">
    <subcellularLocation>
        <location evidence="1">Cytoplasm</location>
    </subcellularLocation>
</comment>
<dbReference type="OrthoDB" id="204958at2759"/>
<keyword evidence="10" id="KW-1185">Reference proteome</keyword>
<evidence type="ECO:0000256" key="4">
    <source>
        <dbReference type="ARBA" id="ARBA00022741"/>
    </source>
</evidence>
<protein>
    <recommendedName>
        <fullName evidence="8">Pan3 C-terminal knob domain-containing protein</fullName>
    </recommendedName>
</protein>
<dbReference type="InParanoid" id="F2UKV9"/>
<dbReference type="AlphaFoldDB" id="F2UKV9"/>
<keyword evidence="4" id="KW-0547">Nucleotide-binding</keyword>
<organism evidence="10">
    <name type="scientific">Salpingoeca rosetta (strain ATCC 50818 / BSB-021)</name>
    <dbReference type="NCBI Taxonomy" id="946362"/>
    <lineage>
        <taxon>Eukaryota</taxon>
        <taxon>Choanoflagellata</taxon>
        <taxon>Craspedida</taxon>
        <taxon>Salpingoecidae</taxon>
        <taxon>Salpingoeca</taxon>
    </lineage>
</organism>
<dbReference type="GeneID" id="16070788"/>
<feature type="domain" description="Pan3 C-terminal knob" evidence="8">
    <location>
        <begin position="451"/>
        <end position="586"/>
    </location>
</feature>
<feature type="compositionally biased region" description="Low complexity" evidence="7">
    <location>
        <begin position="112"/>
        <end position="135"/>
    </location>
</feature>
<evidence type="ECO:0000256" key="5">
    <source>
        <dbReference type="ARBA" id="ARBA00022840"/>
    </source>
</evidence>
<dbReference type="GO" id="GO:0006397">
    <property type="term" value="P:mRNA processing"/>
    <property type="evidence" value="ECO:0007669"/>
    <property type="project" value="UniProtKB-KW"/>
</dbReference>
<gene>
    <name evidence="9" type="ORF">PTSG_08847</name>
</gene>
<dbReference type="GO" id="GO:0005524">
    <property type="term" value="F:ATP binding"/>
    <property type="evidence" value="ECO:0007669"/>
    <property type="project" value="UniProtKB-KW"/>
</dbReference>
<dbReference type="SUPFAM" id="SSF56112">
    <property type="entry name" value="Protein kinase-like (PK-like)"/>
    <property type="match status" value="1"/>
</dbReference>
<dbReference type="STRING" id="946362.F2UKV9"/>
<evidence type="ECO:0000313" key="10">
    <source>
        <dbReference type="Proteomes" id="UP000007799"/>
    </source>
</evidence>
<keyword evidence="2" id="KW-0963">Cytoplasm</keyword>
<dbReference type="Proteomes" id="UP000007799">
    <property type="component" value="Unassembled WGS sequence"/>
</dbReference>
<evidence type="ECO:0000256" key="1">
    <source>
        <dbReference type="ARBA" id="ARBA00004496"/>
    </source>
</evidence>
<dbReference type="GO" id="GO:0008143">
    <property type="term" value="F:poly(A) binding"/>
    <property type="evidence" value="ECO:0007669"/>
    <property type="project" value="TreeGrafter"/>
</dbReference>
<dbReference type="eggNOG" id="KOG3741">
    <property type="taxonomic scope" value="Eukaryota"/>
</dbReference>
<dbReference type="KEGG" id="sre:PTSG_08847"/>
<dbReference type="Pfam" id="PF18101">
    <property type="entry name" value="Pan3_CK"/>
    <property type="match status" value="1"/>
</dbReference>
<keyword evidence="5" id="KW-0067">ATP-binding</keyword>
<keyword evidence="6" id="KW-0175">Coiled coil</keyword>
<dbReference type="EMBL" id="GL832979">
    <property type="protein sequence ID" value="EGD77758.1"/>
    <property type="molecule type" value="Genomic_DNA"/>
</dbReference>
<evidence type="ECO:0000256" key="7">
    <source>
        <dbReference type="SAM" id="MobiDB-lite"/>
    </source>
</evidence>
<feature type="region of interest" description="Disordered" evidence="7">
    <location>
        <begin position="78"/>
        <end position="145"/>
    </location>
</feature>
<evidence type="ECO:0000256" key="6">
    <source>
        <dbReference type="ARBA" id="ARBA00023054"/>
    </source>
</evidence>
<dbReference type="Gene3D" id="1.10.287.3700">
    <property type="match status" value="1"/>
</dbReference>
<feature type="compositionally biased region" description="Polar residues" evidence="7">
    <location>
        <begin position="11"/>
        <end position="26"/>
    </location>
</feature>
<dbReference type="InterPro" id="IPR030844">
    <property type="entry name" value="PAN3"/>
</dbReference>
<dbReference type="RefSeq" id="XP_004990234.1">
    <property type="nucleotide sequence ID" value="XM_004990177.1"/>
</dbReference>
<dbReference type="Gene3D" id="1.20.5.5160">
    <property type="match status" value="1"/>
</dbReference>
<feature type="compositionally biased region" description="Polar residues" evidence="7">
    <location>
        <begin position="84"/>
        <end position="111"/>
    </location>
</feature>
<sequence>MDLTNAMHKMTLSTQAQEFQPSTSAPMMTPAANAQEFVPSYLSNSNTPALSPGSAPFTPSVNAHHPTSIQAAPQSFQEYHPSTEPAQQLAQVQEYHPSSASPSTNPGVPNTQPLQQQQHQPPQLAPQGLPMQQGQYQDPTMFPGDPMFDPTAMGFGAPQHADQGVLPGYIEAYQDRTRPIQPPLEPLPYMYTVGQLLMPHAAHKLRKTDSYFSSEDLRKELLSQRCALEFSAVSDPNLPLEVDNYHTLMPLEPMVNVSKVFALPTIAYRAVSSEDGQTHMLRRLVGYQLSESEAMNPVRAWQKVAHVGIAAVKEAFTTKEFGDSSLVFAGEFFPNATTLEQRYLSTVASRPFDEHILWDFTIQLTSAIRAAHASNLAVRCVRESKVLVTARQRLIVTGVGVQDVLAFDANPPVDMDEAKMLERVKQVYSADLYNTLRYLLSPSPASRRKSVHDLMPLIGSRYYKKIDREQATSAVLESELSKELYNGHLFRIMTKLMMVTDRPTKDPRFREGGERYMLKLFKHYVFHQVTKEGEPFLDLAHVVQCLAKLDAASPERVCLMSQDGKNIIVVTYADLHRSLHGAFQELVNAASSMA</sequence>
<feature type="region of interest" description="Disordered" evidence="7">
    <location>
        <begin position="1"/>
        <end position="65"/>
    </location>
</feature>
<accession>F2UKV9</accession>
<dbReference type="GO" id="GO:0031251">
    <property type="term" value="C:PAN complex"/>
    <property type="evidence" value="ECO:0007669"/>
    <property type="project" value="InterPro"/>
</dbReference>
<name>F2UKV9_SALR5</name>
<reference evidence="9" key="1">
    <citation type="submission" date="2009-08" db="EMBL/GenBank/DDBJ databases">
        <title>Annotation of Salpingoeca rosetta.</title>
        <authorList>
            <consortium name="The Broad Institute Genome Sequencing Platform"/>
            <person name="Russ C."/>
            <person name="Cuomo C."/>
            <person name="Burger G."/>
            <person name="Gray M.W."/>
            <person name="Holland P.W.H."/>
            <person name="King N."/>
            <person name="Lang F.B.F."/>
            <person name="Roger A.J."/>
            <person name="Ruiz-Trillo I."/>
            <person name="Young S.K."/>
            <person name="Zeng Q."/>
            <person name="Gargeya S."/>
            <person name="Alvarado L."/>
            <person name="Berlin A."/>
            <person name="Chapman S.B."/>
            <person name="Chen Z."/>
            <person name="Freedman E."/>
            <person name="Gellesch M."/>
            <person name="Goldberg J."/>
            <person name="Griggs A."/>
            <person name="Gujja S."/>
            <person name="Heilman E."/>
            <person name="Heiman D."/>
            <person name="Howarth C."/>
            <person name="Mehta T."/>
            <person name="Neiman D."/>
            <person name="Pearson M."/>
            <person name="Roberts A."/>
            <person name="Saif S."/>
            <person name="Shea T."/>
            <person name="Shenoy N."/>
            <person name="Sisk P."/>
            <person name="Stolte C."/>
            <person name="Sykes S."/>
            <person name="White J."/>
            <person name="Yandava C."/>
            <person name="Haas B."/>
            <person name="Nusbaum C."/>
            <person name="Birren B."/>
        </authorList>
    </citation>
    <scope>NUCLEOTIDE SEQUENCE [LARGE SCALE GENOMIC DNA]</scope>
    <source>
        <strain evidence="9">ATCC 50818</strain>
    </source>
</reference>
<evidence type="ECO:0000256" key="2">
    <source>
        <dbReference type="ARBA" id="ARBA00022490"/>
    </source>
</evidence>
<dbReference type="GO" id="GO:0000289">
    <property type="term" value="P:nuclear-transcribed mRNA poly(A) tail shortening"/>
    <property type="evidence" value="ECO:0007669"/>
    <property type="project" value="InterPro"/>
</dbReference>
<dbReference type="Gene3D" id="1.10.510.10">
    <property type="entry name" value="Transferase(Phosphotransferase) domain 1"/>
    <property type="match status" value="1"/>
</dbReference>
<proteinExistence type="predicted"/>
<dbReference type="PANTHER" id="PTHR12272">
    <property type="entry name" value="DEADENYLATION COMPLEX SUBUNIT PAN3"/>
    <property type="match status" value="1"/>
</dbReference>
<dbReference type="FunCoup" id="F2UKV9">
    <property type="interactions" value="1174"/>
</dbReference>
<dbReference type="InterPro" id="IPR011009">
    <property type="entry name" value="Kinase-like_dom_sf"/>
</dbReference>